<keyword evidence="2" id="KW-1185">Reference proteome</keyword>
<dbReference type="HOGENOM" id="CLU_3293856_0_0_9"/>
<dbReference type="EMBL" id="CP003137">
    <property type="protein sequence ID" value="AEV94910.1"/>
    <property type="molecule type" value="Genomic_DNA"/>
</dbReference>
<reference evidence="1 2" key="1">
    <citation type="journal article" date="2012" name="J. Bacteriol.">
        <title>Complete Genome Sequence of the Beer Spoilage Organism Pediococcus claussenii ATCC BAA-344T.</title>
        <authorList>
            <person name="Pittet V."/>
            <person name="Abegunde T."/>
            <person name="Marfleet T."/>
            <person name="Haakensen M."/>
            <person name="Morrow K."/>
            <person name="Jayaprakash T."/>
            <person name="Schroeder K."/>
            <person name="Trost B."/>
            <person name="Byrns S."/>
            <person name="Bergsveinson J."/>
            <person name="Kusalik A."/>
            <person name="Ziola B."/>
        </authorList>
    </citation>
    <scope>NUCLEOTIDE SEQUENCE [LARGE SCALE GENOMIC DNA]</scope>
    <source>
        <strain evidence="1 2">ATCC BAA-344</strain>
    </source>
</reference>
<dbReference type="Proteomes" id="UP000005444">
    <property type="component" value="Chromosome"/>
</dbReference>
<evidence type="ECO:0000313" key="1">
    <source>
        <dbReference type="EMBL" id="AEV94910.1"/>
    </source>
</evidence>
<dbReference type="KEGG" id="pce:PECL_614"/>
<name>G8PCC5_PEDCP</name>
<accession>G8PCC5</accession>
<dbReference type="AlphaFoldDB" id="G8PCC5"/>
<organism evidence="1 2">
    <name type="scientific">Pediococcus claussenii (strain ATCC BAA-344 / DSM 14800 / JCM 18046 / KCTC 3811 / LMG 21948 / P06)</name>
    <dbReference type="NCBI Taxonomy" id="701521"/>
    <lineage>
        <taxon>Bacteria</taxon>
        <taxon>Bacillati</taxon>
        <taxon>Bacillota</taxon>
        <taxon>Bacilli</taxon>
        <taxon>Lactobacillales</taxon>
        <taxon>Lactobacillaceae</taxon>
        <taxon>Pediococcus</taxon>
    </lineage>
</organism>
<gene>
    <name evidence="1" type="ordered locus">PECL_614</name>
</gene>
<proteinExistence type="predicted"/>
<protein>
    <submittedName>
        <fullName evidence="1">Membrane protein</fullName>
    </submittedName>
</protein>
<evidence type="ECO:0000313" key="2">
    <source>
        <dbReference type="Proteomes" id="UP000005444"/>
    </source>
</evidence>
<sequence length="40" mass="4495">MTSVVTLFLFGNIGSSLTVVGESKYFTLTVMLAFYFFICF</sequence>